<dbReference type="EMBL" id="LUGH01000152">
    <property type="protein sequence ID" value="OBZ88447.1"/>
    <property type="molecule type" value="Genomic_DNA"/>
</dbReference>
<feature type="region of interest" description="Disordered" evidence="1">
    <location>
        <begin position="1"/>
        <end position="25"/>
    </location>
</feature>
<gene>
    <name evidence="2" type="ORF">A0J61_03507</name>
</gene>
<feature type="compositionally biased region" description="Basic and acidic residues" evidence="1">
    <location>
        <begin position="468"/>
        <end position="482"/>
    </location>
</feature>
<accession>A0A1C7NH72</accession>
<organism evidence="2 3">
    <name type="scientific">Choanephora cucurbitarum</name>
    <dbReference type="NCBI Taxonomy" id="101091"/>
    <lineage>
        <taxon>Eukaryota</taxon>
        <taxon>Fungi</taxon>
        <taxon>Fungi incertae sedis</taxon>
        <taxon>Mucoromycota</taxon>
        <taxon>Mucoromycotina</taxon>
        <taxon>Mucoromycetes</taxon>
        <taxon>Mucorales</taxon>
        <taxon>Mucorineae</taxon>
        <taxon>Choanephoraceae</taxon>
        <taxon>Choanephoroideae</taxon>
        <taxon>Choanephora</taxon>
    </lineage>
</organism>
<proteinExistence type="predicted"/>
<dbReference type="InParanoid" id="A0A1C7NH72"/>
<dbReference type="Proteomes" id="UP000093000">
    <property type="component" value="Unassembled WGS sequence"/>
</dbReference>
<keyword evidence="3" id="KW-1185">Reference proteome</keyword>
<feature type="compositionally biased region" description="Basic and acidic residues" evidence="1">
    <location>
        <begin position="407"/>
        <end position="441"/>
    </location>
</feature>
<comment type="caution">
    <text evidence="2">The sequence shown here is derived from an EMBL/GenBank/DDBJ whole genome shotgun (WGS) entry which is preliminary data.</text>
</comment>
<feature type="compositionally biased region" description="Polar residues" evidence="1">
    <location>
        <begin position="442"/>
        <end position="461"/>
    </location>
</feature>
<evidence type="ECO:0000256" key="1">
    <source>
        <dbReference type="SAM" id="MobiDB-lite"/>
    </source>
</evidence>
<dbReference type="OrthoDB" id="2270582at2759"/>
<feature type="compositionally biased region" description="Polar residues" evidence="1">
    <location>
        <begin position="391"/>
        <end position="405"/>
    </location>
</feature>
<sequence length="516" mass="57309">MQLKPVQPLLPPGQTQARSSAERPLEFDAEAYTKRFNSLTRAGRAQRGTVDDKQVDASRDTLRKTTVVPLMPAPAQIKMLEFAKLGQKKSSLSDDTTVAGVLDLFSFHPTDEQVQATSKLAFIDEFIRSIRSHMTNFELAIVCHSARSETKLLNRLSTIQPTFIMRELSSFASFNNLYGVIIQISKYEKKKNHVIVKPNVSLIFIYEPVMGPLPHVEQLFNACTKIPRMLSLVTINSAEQRFYEQTYNAPRIQLDARLSKVPGAERSTVFKQSIKAVLPDDATLWNKSIASDVAHWARGSQQAPYIFDYDRLFSSVSWRLGRSLGFTSSNDCEPPKAGHIGAMPIAIPAQQQQQSQQSTKGKGKKSKSSTAGQSAHTKKPSNTKPVEVNGRSGSSLQIPPENSVQKRALDKSDAPAQETTKKAKVQQERKGKQDEIKRKAVESNTEPTGSNIKTNSESSMEVPTEPMEVDKEPEQAKTKESQSESNENSIMPDLASIFQAALSEFEQDLQNIKANL</sequence>
<feature type="region of interest" description="Disordered" evidence="1">
    <location>
        <begin position="349"/>
        <end position="489"/>
    </location>
</feature>
<dbReference type="AlphaFoldDB" id="A0A1C7NH72"/>
<reference evidence="2 3" key="1">
    <citation type="submission" date="2016-03" db="EMBL/GenBank/DDBJ databases">
        <title>Choanephora cucurbitarum.</title>
        <authorList>
            <person name="Min B."/>
            <person name="Park H."/>
            <person name="Park J.-H."/>
            <person name="Shin H.-D."/>
            <person name="Choi I.-G."/>
        </authorList>
    </citation>
    <scope>NUCLEOTIDE SEQUENCE [LARGE SCALE GENOMIC DNA]</scope>
    <source>
        <strain evidence="2 3">KUS-F28377</strain>
    </source>
</reference>
<evidence type="ECO:0000313" key="2">
    <source>
        <dbReference type="EMBL" id="OBZ88447.1"/>
    </source>
</evidence>
<evidence type="ECO:0000313" key="3">
    <source>
        <dbReference type="Proteomes" id="UP000093000"/>
    </source>
</evidence>
<dbReference type="STRING" id="101091.A0A1C7NH72"/>
<name>A0A1C7NH72_9FUNG</name>
<protein>
    <submittedName>
        <fullName evidence="2">Uncharacterized protein</fullName>
    </submittedName>
</protein>
<feature type="compositionally biased region" description="Low complexity" evidence="1">
    <location>
        <begin position="349"/>
        <end position="360"/>
    </location>
</feature>